<dbReference type="Proteomes" id="UP000178188">
    <property type="component" value="Unassembled WGS sequence"/>
</dbReference>
<sequence>MMMRERIGKVARESLPLVLGVRLIKDGQVPRGVANIIYGDILGGGIALYMGLAVEVKGWGDEMLALVFYGSAKAILSFLADDIDHMRVNRPK</sequence>
<keyword evidence="1" id="KW-1133">Transmembrane helix</keyword>
<feature type="transmembrane region" description="Helical" evidence="1">
    <location>
        <begin position="32"/>
        <end position="51"/>
    </location>
</feature>
<proteinExistence type="predicted"/>
<gene>
    <name evidence="2" type="ORF">A2395_02180</name>
</gene>
<accession>A0A1F4ZYS1</accession>
<keyword evidence="1" id="KW-0812">Transmembrane</keyword>
<evidence type="ECO:0000256" key="1">
    <source>
        <dbReference type="SAM" id="Phobius"/>
    </source>
</evidence>
<name>A0A1F4ZYS1_9BACT</name>
<feature type="transmembrane region" description="Helical" evidence="1">
    <location>
        <begin position="63"/>
        <end position="80"/>
    </location>
</feature>
<dbReference type="EMBL" id="MEXU01000012">
    <property type="protein sequence ID" value="OGD11006.1"/>
    <property type="molecule type" value="Genomic_DNA"/>
</dbReference>
<keyword evidence="1" id="KW-0472">Membrane</keyword>
<comment type="caution">
    <text evidence="2">The sequence shown here is derived from an EMBL/GenBank/DDBJ whole genome shotgun (WGS) entry which is preliminary data.</text>
</comment>
<protein>
    <submittedName>
        <fullName evidence="2">Uncharacterized protein</fullName>
    </submittedName>
</protein>
<evidence type="ECO:0000313" key="2">
    <source>
        <dbReference type="EMBL" id="OGD11006.1"/>
    </source>
</evidence>
<dbReference type="AlphaFoldDB" id="A0A1F4ZYS1"/>
<reference evidence="2 3" key="1">
    <citation type="journal article" date="2016" name="Nat. Commun.">
        <title>Thousands of microbial genomes shed light on interconnected biogeochemical processes in an aquifer system.</title>
        <authorList>
            <person name="Anantharaman K."/>
            <person name="Brown C.T."/>
            <person name="Hug L.A."/>
            <person name="Sharon I."/>
            <person name="Castelle C.J."/>
            <person name="Probst A.J."/>
            <person name="Thomas B.C."/>
            <person name="Singh A."/>
            <person name="Wilkins M.J."/>
            <person name="Karaoz U."/>
            <person name="Brodie E.L."/>
            <person name="Williams K.H."/>
            <person name="Hubbard S.S."/>
            <person name="Banfield J.F."/>
        </authorList>
    </citation>
    <scope>NUCLEOTIDE SEQUENCE [LARGE SCALE GENOMIC DNA]</scope>
</reference>
<organism evidence="2 3">
    <name type="scientific">Candidatus Amesbacteria bacterium RIFOXYB1_FULL_47_9</name>
    <dbReference type="NCBI Taxonomy" id="1797266"/>
    <lineage>
        <taxon>Bacteria</taxon>
        <taxon>Candidatus Amesiibacteriota</taxon>
    </lineage>
</organism>
<evidence type="ECO:0000313" key="3">
    <source>
        <dbReference type="Proteomes" id="UP000178188"/>
    </source>
</evidence>